<protein>
    <submittedName>
        <fullName evidence="2">ImmA/IrrE family metallo-endopeptidase</fullName>
    </submittedName>
</protein>
<dbReference type="Gene3D" id="1.10.10.2910">
    <property type="match status" value="1"/>
</dbReference>
<evidence type="ECO:0000313" key="3">
    <source>
        <dbReference type="Proteomes" id="UP000325013"/>
    </source>
</evidence>
<dbReference type="InterPro" id="IPR010359">
    <property type="entry name" value="IrrE_HExxH"/>
</dbReference>
<evidence type="ECO:0000313" key="2">
    <source>
        <dbReference type="EMBL" id="TXJ58425.1"/>
    </source>
</evidence>
<sequence>MKTLIDEKDLKIIKSLQENVMCVPIVKLCKEFGINVYMTNTETGISGAIIEKDNIYTIYVNMYEPRTRQRFTVAHELSHFLLHKDKIQGNLTDMVSTINTKIMYRSRLSNGIEAEANQLASEILMPNTLIDKYLENGVNTYKELADRLEVSESALRKRLKNLHNEYLL</sequence>
<dbReference type="PANTHER" id="PTHR43236">
    <property type="entry name" value="ANTITOXIN HIGA1"/>
    <property type="match status" value="1"/>
</dbReference>
<dbReference type="PANTHER" id="PTHR43236:SF2">
    <property type="entry name" value="BLL0069 PROTEIN"/>
    <property type="match status" value="1"/>
</dbReference>
<dbReference type="Gene3D" id="1.10.10.10">
    <property type="entry name" value="Winged helix-like DNA-binding domain superfamily/Winged helix DNA-binding domain"/>
    <property type="match status" value="1"/>
</dbReference>
<accession>A0A5C8G8Z2</accession>
<feature type="domain" description="IrrE N-terminal-like" evidence="1">
    <location>
        <begin position="29"/>
        <end position="160"/>
    </location>
</feature>
<dbReference type="Proteomes" id="UP000325013">
    <property type="component" value="Unassembled WGS sequence"/>
</dbReference>
<dbReference type="Pfam" id="PF06114">
    <property type="entry name" value="Peptidase_M78"/>
    <property type="match status" value="1"/>
</dbReference>
<dbReference type="AlphaFoldDB" id="A0A5C8G8Z2"/>
<dbReference type="RefSeq" id="WP_147527989.1">
    <property type="nucleotide sequence ID" value="NZ_SAYJ01000009.1"/>
</dbReference>
<dbReference type="InterPro" id="IPR036388">
    <property type="entry name" value="WH-like_DNA-bd_sf"/>
</dbReference>
<gene>
    <name evidence="2" type="ORF">EPJ67_01575</name>
</gene>
<dbReference type="EMBL" id="SAYJ01000009">
    <property type="protein sequence ID" value="TXJ58425.1"/>
    <property type="molecule type" value="Genomic_DNA"/>
</dbReference>
<reference evidence="2 3" key="1">
    <citation type="journal article" date="1992" name="Lakartidningen">
        <title>[Penicillin V and not amoxicillin is the first choice preparation in acute otitis].</title>
        <authorList>
            <person name="Kamme C."/>
            <person name="Lundgren K."/>
            <person name="Prellner K."/>
        </authorList>
    </citation>
    <scope>NUCLEOTIDE SEQUENCE [LARGE SCALE GENOMIC DNA]</scope>
    <source>
        <strain evidence="2 3">PC2777IV</strain>
    </source>
</reference>
<evidence type="ECO:0000259" key="1">
    <source>
        <dbReference type="Pfam" id="PF06114"/>
    </source>
</evidence>
<dbReference type="OrthoDB" id="9816277at2"/>
<dbReference type="InterPro" id="IPR052345">
    <property type="entry name" value="Rad_response_metalloprotease"/>
</dbReference>
<comment type="caution">
    <text evidence="2">The sequence shown here is derived from an EMBL/GenBank/DDBJ whole genome shotgun (WGS) entry which is preliminary data.</text>
</comment>
<name>A0A5C8G8Z2_9SPIR</name>
<organism evidence="2 3">
    <name type="scientific">Brachyspira aalborgi</name>
    <dbReference type="NCBI Taxonomy" id="29522"/>
    <lineage>
        <taxon>Bacteria</taxon>
        <taxon>Pseudomonadati</taxon>
        <taxon>Spirochaetota</taxon>
        <taxon>Spirochaetia</taxon>
        <taxon>Brachyspirales</taxon>
        <taxon>Brachyspiraceae</taxon>
        <taxon>Brachyspira</taxon>
    </lineage>
</organism>
<proteinExistence type="predicted"/>